<dbReference type="InterPro" id="IPR018392">
    <property type="entry name" value="LysM"/>
</dbReference>
<reference evidence="4" key="1">
    <citation type="journal article" date="2015" name="Antonie Van Leeuwenhoek">
        <title>Comparative 16S rRNA signatures and multilocus sequence analysis for the genus Salinicola and description of Salinicola acroporae sp. nov., isolated from coral Acropora digitifera.</title>
        <authorList>
            <person name="Lepcha R.T."/>
            <person name="Poddar A."/>
            <person name="Schumann P."/>
            <person name="Das S.K."/>
        </authorList>
    </citation>
    <scope>NUCLEOTIDE SEQUENCE</scope>
    <source>
        <strain evidence="4">S4-41</strain>
    </source>
</reference>
<accession>A0ABT6I808</accession>
<keyword evidence="2" id="KW-0472">Membrane</keyword>
<dbReference type="SUPFAM" id="SSF54106">
    <property type="entry name" value="LysM domain"/>
    <property type="match status" value="1"/>
</dbReference>
<feature type="region of interest" description="Disordered" evidence="1">
    <location>
        <begin position="212"/>
        <end position="233"/>
    </location>
</feature>
<dbReference type="InterPro" id="IPR052196">
    <property type="entry name" value="Bact_Kbp"/>
</dbReference>
<reference evidence="4" key="2">
    <citation type="submission" date="2017-11" db="EMBL/GenBank/DDBJ databases">
        <authorList>
            <person name="Das S.K."/>
        </authorList>
    </citation>
    <scope>NUCLEOTIDE SEQUENCE</scope>
    <source>
        <strain evidence="4">S4-41</strain>
    </source>
</reference>
<evidence type="ECO:0000256" key="2">
    <source>
        <dbReference type="SAM" id="Phobius"/>
    </source>
</evidence>
<keyword evidence="2" id="KW-0812">Transmembrane</keyword>
<keyword evidence="5" id="KW-1185">Reference proteome</keyword>
<dbReference type="PANTHER" id="PTHR34700">
    <property type="entry name" value="POTASSIUM BINDING PROTEIN KBP"/>
    <property type="match status" value="1"/>
</dbReference>
<sequence>MQQYLEVITGGTTIMISQEGTRPHRCRARMWRWLLVGGLGVMAAFSNPAWALSLKADAPAQYTVREGDTLWGIASRFLDSPWQWQALWRHNPQVASPQTLYPGDVLSLDAGVAGSPRLSLERGRGQTVRLSPGVRRAPTRDAVPGLPLDRIKVFLDAYQIVDPAILEEAPTVVAGQSQRLLSGAGDRLYAHGILPAAGETLGVYRPGTDYRIPRSTGAPRQAARQPDAGTTPGQEALAGTLRGLELRRLGHVKVIRKVDDVGELEVLDAVQEIRSGDYLLALTEGGIATRFEPRAPDTPVVATILSIPAGVRFIGRYDVVAIDRGSADGIEAGHVLQAMRQGERVHDDSRDTWVTLPDTEAGAVMVFRVFDHLSYALVMRVSQPLAVGDRLVVPRDLREAVAMGGAP</sequence>
<proteinExistence type="predicted"/>
<feature type="transmembrane region" description="Helical" evidence="2">
    <location>
        <begin position="31"/>
        <end position="52"/>
    </location>
</feature>
<dbReference type="PROSITE" id="PS51782">
    <property type="entry name" value="LYSM"/>
    <property type="match status" value="1"/>
</dbReference>
<organism evidence="4 5">
    <name type="scientific">Salinicola acroporae</name>
    <dbReference type="NCBI Taxonomy" id="1541440"/>
    <lineage>
        <taxon>Bacteria</taxon>
        <taxon>Pseudomonadati</taxon>
        <taxon>Pseudomonadota</taxon>
        <taxon>Gammaproteobacteria</taxon>
        <taxon>Oceanospirillales</taxon>
        <taxon>Halomonadaceae</taxon>
        <taxon>Salinicola</taxon>
    </lineage>
</organism>
<dbReference type="SMART" id="SM00257">
    <property type="entry name" value="LysM"/>
    <property type="match status" value="1"/>
</dbReference>
<dbReference type="Proteomes" id="UP001162135">
    <property type="component" value="Unassembled WGS sequence"/>
</dbReference>
<feature type="domain" description="LysM" evidence="3">
    <location>
        <begin position="60"/>
        <end position="108"/>
    </location>
</feature>
<dbReference type="EMBL" id="PGFS01000001">
    <property type="protein sequence ID" value="MDH4573859.1"/>
    <property type="molecule type" value="Genomic_DNA"/>
</dbReference>
<comment type="caution">
    <text evidence="4">The sequence shown here is derived from an EMBL/GenBank/DDBJ whole genome shotgun (WGS) entry which is preliminary data.</text>
</comment>
<evidence type="ECO:0000313" key="5">
    <source>
        <dbReference type="Proteomes" id="UP001162135"/>
    </source>
</evidence>
<protein>
    <submittedName>
        <fullName evidence="4">Peptidoglycan-binding protein</fullName>
    </submittedName>
</protein>
<gene>
    <name evidence="4" type="ORF">CUR86_16485</name>
</gene>
<dbReference type="InterPro" id="IPR036779">
    <property type="entry name" value="LysM_dom_sf"/>
</dbReference>
<name>A0ABT6I808_9GAMM</name>
<dbReference type="PANTHER" id="PTHR34700:SF4">
    <property type="entry name" value="PHAGE-LIKE ELEMENT PBSX PROTEIN XKDP"/>
    <property type="match status" value="1"/>
</dbReference>
<dbReference type="Pfam" id="PF01476">
    <property type="entry name" value="LysM"/>
    <property type="match status" value="1"/>
</dbReference>
<evidence type="ECO:0000256" key="1">
    <source>
        <dbReference type="SAM" id="MobiDB-lite"/>
    </source>
</evidence>
<evidence type="ECO:0000259" key="3">
    <source>
        <dbReference type="PROSITE" id="PS51782"/>
    </source>
</evidence>
<evidence type="ECO:0000313" key="4">
    <source>
        <dbReference type="EMBL" id="MDH4573859.1"/>
    </source>
</evidence>
<dbReference type="Gene3D" id="3.10.350.10">
    <property type="entry name" value="LysM domain"/>
    <property type="match status" value="1"/>
</dbReference>
<dbReference type="CDD" id="cd00118">
    <property type="entry name" value="LysM"/>
    <property type="match status" value="1"/>
</dbReference>
<keyword evidence="2" id="KW-1133">Transmembrane helix</keyword>